<keyword evidence="2" id="KW-0342">GTP-binding</keyword>
<reference evidence="5" key="1">
    <citation type="submission" date="2013-12" db="EMBL/GenBank/DDBJ databases">
        <authorList>
            <person name="Aslett M."/>
        </authorList>
    </citation>
    <scope>NUCLEOTIDE SEQUENCE [LARGE SCALE GENOMIC DNA]</scope>
    <source>
        <strain evidence="5">Lindley</strain>
    </source>
</reference>
<sequence length="159" mass="18227">MLALIPIIEPATATVQTHEDIAESEDEKHGKEEELLFNEFVINSEAINRILHDPRYADKRVRLVSVAGAFRTGKSFILNFFLRYLRWRTAPSNDEAVTDWLKVDPKLEGFSWRGGDDRDTNGILLWPEPFLLEDRNGEEVAVLLMDTQERRGIGKTSLD</sequence>
<dbReference type="GO" id="GO:0003924">
    <property type="term" value="F:GTPase activity"/>
    <property type="evidence" value="ECO:0007669"/>
    <property type="project" value="InterPro"/>
</dbReference>
<dbReference type="Pfam" id="PF02263">
    <property type="entry name" value="GBP"/>
    <property type="match status" value="1"/>
</dbReference>
<reference evidence="5" key="2">
    <citation type="submission" date="2014-05" db="EMBL/GenBank/DDBJ databases">
        <title>The genome and life-stage specific transcriptomes of Globodera pallida elucidate key aspects of plant parasitism by a cyst nematode.</title>
        <authorList>
            <person name="Cotton J.A."/>
            <person name="Lilley C.J."/>
            <person name="Jones L.M."/>
            <person name="Kikuchi T."/>
            <person name="Reid A.J."/>
            <person name="Thorpe P."/>
            <person name="Tsai I.J."/>
            <person name="Beasley H."/>
            <person name="Blok V."/>
            <person name="Cock P.J.A."/>
            <person name="Van den Akker S.E."/>
            <person name="Holroyd N."/>
            <person name="Hunt M."/>
            <person name="Mantelin S."/>
            <person name="Naghra H."/>
            <person name="Pain A."/>
            <person name="Palomares-Rius J.E."/>
            <person name="Zarowiecki M."/>
            <person name="Berriman M."/>
            <person name="Jones J.T."/>
            <person name="Urwin P.E."/>
        </authorList>
    </citation>
    <scope>NUCLEOTIDE SEQUENCE [LARGE SCALE GENOMIC DNA]</scope>
    <source>
        <strain evidence="5">Lindley</strain>
    </source>
</reference>
<evidence type="ECO:0000259" key="4">
    <source>
        <dbReference type="PROSITE" id="PS51715"/>
    </source>
</evidence>
<dbReference type="PROSITE" id="PS51715">
    <property type="entry name" value="G_GB1_RHD3"/>
    <property type="match status" value="1"/>
</dbReference>
<proteinExistence type="inferred from homology"/>
<evidence type="ECO:0000313" key="6">
    <source>
        <dbReference type="WBParaSite" id="GPLIN_000922500"/>
    </source>
</evidence>
<evidence type="ECO:0000313" key="5">
    <source>
        <dbReference type="Proteomes" id="UP000050741"/>
    </source>
</evidence>
<evidence type="ECO:0000256" key="1">
    <source>
        <dbReference type="ARBA" id="ARBA00022741"/>
    </source>
</evidence>
<dbReference type="InterPro" id="IPR027417">
    <property type="entry name" value="P-loop_NTPase"/>
</dbReference>
<keyword evidence="5" id="KW-1185">Reference proteome</keyword>
<keyword evidence="1" id="KW-0547">Nucleotide-binding</keyword>
<evidence type="ECO:0000256" key="3">
    <source>
        <dbReference type="PROSITE-ProRule" id="PRU01052"/>
    </source>
</evidence>
<reference evidence="6" key="3">
    <citation type="submission" date="2016-06" db="UniProtKB">
        <authorList>
            <consortium name="WormBaseParasite"/>
        </authorList>
    </citation>
    <scope>IDENTIFICATION</scope>
</reference>
<comment type="similarity">
    <text evidence="3">Belongs to the TRAFAC class dynamin-like GTPase superfamily. GB1/RHD3 GTPase family.</text>
</comment>
<dbReference type="GO" id="GO:0005525">
    <property type="term" value="F:GTP binding"/>
    <property type="evidence" value="ECO:0007669"/>
    <property type="project" value="UniProtKB-KW"/>
</dbReference>
<dbReference type="WBParaSite" id="GPLIN_000922500">
    <property type="protein sequence ID" value="GPLIN_000922500"/>
    <property type="gene ID" value="GPLIN_000922500"/>
</dbReference>
<name>A0A183C8M9_GLOPA</name>
<accession>A0A183C8M9</accession>
<protein>
    <submittedName>
        <fullName evidence="6">GB1/RHD3-type G domain-containing protein</fullName>
    </submittedName>
</protein>
<dbReference type="Gene3D" id="3.40.50.300">
    <property type="entry name" value="P-loop containing nucleotide triphosphate hydrolases"/>
    <property type="match status" value="1"/>
</dbReference>
<evidence type="ECO:0000256" key="2">
    <source>
        <dbReference type="ARBA" id="ARBA00023134"/>
    </source>
</evidence>
<organism evidence="5 6">
    <name type="scientific">Globodera pallida</name>
    <name type="common">Potato cyst nematode worm</name>
    <name type="synonym">Heterodera pallida</name>
    <dbReference type="NCBI Taxonomy" id="36090"/>
    <lineage>
        <taxon>Eukaryota</taxon>
        <taxon>Metazoa</taxon>
        <taxon>Ecdysozoa</taxon>
        <taxon>Nematoda</taxon>
        <taxon>Chromadorea</taxon>
        <taxon>Rhabditida</taxon>
        <taxon>Tylenchina</taxon>
        <taxon>Tylenchomorpha</taxon>
        <taxon>Tylenchoidea</taxon>
        <taxon>Heteroderidae</taxon>
        <taxon>Heteroderinae</taxon>
        <taxon>Globodera</taxon>
    </lineage>
</organism>
<dbReference type="InterPro" id="IPR015894">
    <property type="entry name" value="Guanylate-bd_N"/>
</dbReference>
<dbReference type="SUPFAM" id="SSF52540">
    <property type="entry name" value="P-loop containing nucleoside triphosphate hydrolases"/>
    <property type="match status" value="1"/>
</dbReference>
<dbReference type="PANTHER" id="PTHR10751">
    <property type="entry name" value="GUANYLATE BINDING PROTEIN"/>
    <property type="match status" value="1"/>
</dbReference>
<dbReference type="Proteomes" id="UP000050741">
    <property type="component" value="Unassembled WGS sequence"/>
</dbReference>
<feature type="domain" description="GB1/RHD3-type G" evidence="4">
    <location>
        <begin position="58"/>
        <end position="159"/>
    </location>
</feature>
<dbReference type="AlphaFoldDB" id="A0A183C8M9"/>
<dbReference type="InterPro" id="IPR030386">
    <property type="entry name" value="G_GB1_RHD3_dom"/>
</dbReference>